<evidence type="ECO:0000313" key="2">
    <source>
        <dbReference type="Proteomes" id="UP001367508"/>
    </source>
</evidence>
<dbReference type="AlphaFoldDB" id="A0AAN9MPZ1"/>
<gene>
    <name evidence="1" type="ORF">VNO77_00754</name>
</gene>
<accession>A0AAN9MPZ1</accession>
<evidence type="ECO:0000313" key="1">
    <source>
        <dbReference type="EMBL" id="KAK7358815.1"/>
    </source>
</evidence>
<organism evidence="1 2">
    <name type="scientific">Canavalia gladiata</name>
    <name type="common">Sword bean</name>
    <name type="synonym">Dolichos gladiatus</name>
    <dbReference type="NCBI Taxonomy" id="3824"/>
    <lineage>
        <taxon>Eukaryota</taxon>
        <taxon>Viridiplantae</taxon>
        <taxon>Streptophyta</taxon>
        <taxon>Embryophyta</taxon>
        <taxon>Tracheophyta</taxon>
        <taxon>Spermatophyta</taxon>
        <taxon>Magnoliopsida</taxon>
        <taxon>eudicotyledons</taxon>
        <taxon>Gunneridae</taxon>
        <taxon>Pentapetalae</taxon>
        <taxon>rosids</taxon>
        <taxon>fabids</taxon>
        <taxon>Fabales</taxon>
        <taxon>Fabaceae</taxon>
        <taxon>Papilionoideae</taxon>
        <taxon>50 kb inversion clade</taxon>
        <taxon>NPAAA clade</taxon>
        <taxon>indigoferoid/millettioid clade</taxon>
        <taxon>Phaseoleae</taxon>
        <taxon>Canavalia</taxon>
    </lineage>
</organism>
<comment type="caution">
    <text evidence="1">The sequence shown here is derived from an EMBL/GenBank/DDBJ whole genome shotgun (WGS) entry which is preliminary data.</text>
</comment>
<reference evidence="1 2" key="1">
    <citation type="submission" date="2024-01" db="EMBL/GenBank/DDBJ databases">
        <title>The genomes of 5 underutilized Papilionoideae crops provide insights into root nodulation and disease resistanc.</title>
        <authorList>
            <person name="Jiang F."/>
        </authorList>
    </citation>
    <scope>NUCLEOTIDE SEQUENCE [LARGE SCALE GENOMIC DNA]</scope>
    <source>
        <strain evidence="1">LVBAO_FW01</strain>
        <tissue evidence="1">Leaves</tissue>
    </source>
</reference>
<dbReference type="Proteomes" id="UP001367508">
    <property type="component" value="Unassembled WGS sequence"/>
</dbReference>
<keyword evidence="2" id="KW-1185">Reference proteome</keyword>
<protein>
    <submittedName>
        <fullName evidence="1">Uncharacterized protein</fullName>
    </submittedName>
</protein>
<proteinExistence type="predicted"/>
<sequence>MLFTLRPEIHTILELNFFLTYNLELNSPSNPSRNLTIMLFVFLLRFSSVLVSREPAMWFYVFQGVALLYLWLGLELPLFSDCLLPLAIDNTLKLCSCLISRTSVSFQLNPFEPHIVSLSVVEGLKPKPLILKRIYNKEEENQMDLGIRREC</sequence>
<name>A0AAN9MPZ1_CANGL</name>
<dbReference type="EMBL" id="JAYMYQ010000001">
    <property type="protein sequence ID" value="KAK7358815.1"/>
    <property type="molecule type" value="Genomic_DNA"/>
</dbReference>